<dbReference type="InterPro" id="IPR047272">
    <property type="entry name" value="S49_SppA_C"/>
</dbReference>
<evidence type="ECO:0000313" key="8">
    <source>
        <dbReference type="EMBL" id="MCP1676286.1"/>
    </source>
</evidence>
<protein>
    <submittedName>
        <fullName evidence="8">Protease-4</fullName>
        <ecNumber evidence="8">3.4.21.-</ecNumber>
    </submittedName>
</protein>
<dbReference type="PANTHER" id="PTHR42987">
    <property type="entry name" value="PEPTIDASE S49"/>
    <property type="match status" value="1"/>
</dbReference>
<dbReference type="Gene3D" id="3.90.226.10">
    <property type="entry name" value="2-enoyl-CoA Hydratase, Chain A, domain 1"/>
    <property type="match status" value="1"/>
</dbReference>
<dbReference type="PANTHER" id="PTHR42987:SF8">
    <property type="entry name" value="PROTEINASE"/>
    <property type="match status" value="1"/>
</dbReference>
<dbReference type="SUPFAM" id="SSF52096">
    <property type="entry name" value="ClpP/crotonase"/>
    <property type="match status" value="1"/>
</dbReference>
<accession>A0AAE3G7L3</accession>
<evidence type="ECO:0000256" key="4">
    <source>
        <dbReference type="ARBA" id="ARBA00022825"/>
    </source>
</evidence>
<evidence type="ECO:0000256" key="2">
    <source>
        <dbReference type="ARBA" id="ARBA00022670"/>
    </source>
</evidence>
<dbReference type="Proteomes" id="UP001205843">
    <property type="component" value="Unassembled WGS sequence"/>
</dbReference>
<sequence length="331" mass="36144">MSIWNRESSKEATSQGNSPMQERWERQVLQDIALEGIKERRRARRWGIFFKLAFLAYLLLLVVLVRDWDFGLGGDPAPSAHTAVVRVDGAIAPGGDNSAQNIIRGLQNAFDHESTRAVVLHINSPGGSPVQSAQINDEVQRLKAMHPDIPVYAVADDMFTSGAYYLAVSADEIYVSPATLIGSIGVLFNGFGAEEAIQRLGIERRLYTAGENKAFLDPFSSADPDDVAWLQDLLDDIHQQFISAVRDGRGDRLNGDDSLFSGLVWNGEQGVELGLADGLGNLNYVAREVVGVDELRDFTPRRSFLDQFGSRLGASVSNAVLDALGGRQGLQ</sequence>
<dbReference type="Pfam" id="PF01343">
    <property type="entry name" value="Peptidase_S49"/>
    <property type="match status" value="1"/>
</dbReference>
<feature type="region of interest" description="Disordered" evidence="5">
    <location>
        <begin position="1"/>
        <end position="22"/>
    </location>
</feature>
<keyword evidence="6" id="KW-1133">Transmembrane helix</keyword>
<feature type="compositionally biased region" description="Polar residues" evidence="5">
    <location>
        <begin position="11"/>
        <end position="20"/>
    </location>
</feature>
<keyword evidence="2 8" id="KW-0645">Protease</keyword>
<comment type="similarity">
    <text evidence="1">Belongs to the peptidase S49 family.</text>
</comment>
<evidence type="ECO:0000256" key="6">
    <source>
        <dbReference type="SAM" id="Phobius"/>
    </source>
</evidence>
<evidence type="ECO:0000259" key="7">
    <source>
        <dbReference type="Pfam" id="PF01343"/>
    </source>
</evidence>
<dbReference type="EMBL" id="JALJXV010000008">
    <property type="protein sequence ID" value="MCP1676286.1"/>
    <property type="molecule type" value="Genomic_DNA"/>
</dbReference>
<keyword evidence="9" id="KW-1185">Reference proteome</keyword>
<dbReference type="CDD" id="cd07023">
    <property type="entry name" value="S49_Sppa_N_C"/>
    <property type="match status" value="1"/>
</dbReference>
<feature type="transmembrane region" description="Helical" evidence="6">
    <location>
        <begin position="48"/>
        <end position="65"/>
    </location>
</feature>
<keyword evidence="6" id="KW-0472">Membrane</keyword>
<evidence type="ECO:0000313" key="9">
    <source>
        <dbReference type="Proteomes" id="UP001205843"/>
    </source>
</evidence>
<reference evidence="8" key="1">
    <citation type="submission" date="2022-03" db="EMBL/GenBank/DDBJ databases">
        <title>Genomic Encyclopedia of Type Strains, Phase III (KMG-III): the genomes of soil and plant-associated and newly described type strains.</title>
        <authorList>
            <person name="Whitman W."/>
        </authorList>
    </citation>
    <scope>NUCLEOTIDE SEQUENCE</scope>
    <source>
        <strain evidence="8">ANL 6-2</strain>
    </source>
</reference>
<evidence type="ECO:0000256" key="5">
    <source>
        <dbReference type="SAM" id="MobiDB-lite"/>
    </source>
</evidence>
<dbReference type="RefSeq" id="WP_253481767.1">
    <property type="nucleotide sequence ID" value="NZ_JALJXV010000008.1"/>
</dbReference>
<dbReference type="AlphaFoldDB" id="A0AAE3G7L3"/>
<dbReference type="GO" id="GO:0008236">
    <property type="term" value="F:serine-type peptidase activity"/>
    <property type="evidence" value="ECO:0007669"/>
    <property type="project" value="UniProtKB-KW"/>
</dbReference>
<evidence type="ECO:0000256" key="1">
    <source>
        <dbReference type="ARBA" id="ARBA00008683"/>
    </source>
</evidence>
<comment type="caution">
    <text evidence="8">The sequence shown here is derived from an EMBL/GenBank/DDBJ whole genome shotgun (WGS) entry which is preliminary data.</text>
</comment>
<keyword evidence="6" id="KW-0812">Transmembrane</keyword>
<name>A0AAE3G7L3_9GAMM</name>
<keyword evidence="3 8" id="KW-0378">Hydrolase</keyword>
<dbReference type="Gene3D" id="6.20.330.10">
    <property type="match status" value="1"/>
</dbReference>
<dbReference type="InterPro" id="IPR002142">
    <property type="entry name" value="Peptidase_S49"/>
</dbReference>
<feature type="domain" description="Peptidase S49" evidence="7">
    <location>
        <begin position="148"/>
        <end position="288"/>
    </location>
</feature>
<organism evidence="8 9">
    <name type="scientific">Natronocella acetinitrilica</name>
    <dbReference type="NCBI Taxonomy" id="414046"/>
    <lineage>
        <taxon>Bacteria</taxon>
        <taxon>Pseudomonadati</taxon>
        <taxon>Pseudomonadota</taxon>
        <taxon>Gammaproteobacteria</taxon>
        <taxon>Chromatiales</taxon>
        <taxon>Ectothiorhodospiraceae</taxon>
        <taxon>Natronocella</taxon>
    </lineage>
</organism>
<evidence type="ECO:0000256" key="3">
    <source>
        <dbReference type="ARBA" id="ARBA00022801"/>
    </source>
</evidence>
<dbReference type="EC" id="3.4.21.-" evidence="8"/>
<proteinExistence type="inferred from homology"/>
<dbReference type="GO" id="GO:0006508">
    <property type="term" value="P:proteolysis"/>
    <property type="evidence" value="ECO:0007669"/>
    <property type="project" value="UniProtKB-KW"/>
</dbReference>
<gene>
    <name evidence="8" type="ORF">J2T57_003445</name>
</gene>
<keyword evidence="4" id="KW-0720">Serine protease</keyword>
<dbReference type="InterPro" id="IPR029045">
    <property type="entry name" value="ClpP/crotonase-like_dom_sf"/>
</dbReference>